<feature type="domain" description="F-box" evidence="1">
    <location>
        <begin position="4"/>
        <end position="49"/>
    </location>
</feature>
<dbReference type="Pfam" id="PF00646">
    <property type="entry name" value="F-box"/>
    <property type="match status" value="1"/>
</dbReference>
<keyword evidence="3" id="KW-1185">Reference proteome</keyword>
<dbReference type="Pfam" id="PF24681">
    <property type="entry name" value="Kelch_KLHDC2_KLHL20_DRC7"/>
    <property type="match status" value="1"/>
</dbReference>
<dbReference type="SUPFAM" id="SSF81383">
    <property type="entry name" value="F-box domain"/>
    <property type="match status" value="1"/>
</dbReference>
<protein>
    <recommendedName>
        <fullName evidence="1">F-box domain-containing protein</fullName>
    </recommendedName>
</protein>
<dbReference type="Gene3D" id="2.120.10.80">
    <property type="entry name" value="Kelch-type beta propeller"/>
    <property type="match status" value="1"/>
</dbReference>
<dbReference type="InterPro" id="IPR036047">
    <property type="entry name" value="F-box-like_dom_sf"/>
</dbReference>
<evidence type="ECO:0000259" key="1">
    <source>
        <dbReference type="PROSITE" id="PS50181"/>
    </source>
</evidence>
<dbReference type="GO" id="GO:2000762">
    <property type="term" value="P:regulation of phenylpropanoid metabolic process"/>
    <property type="evidence" value="ECO:0007669"/>
    <property type="project" value="InterPro"/>
</dbReference>
<evidence type="ECO:0000313" key="2">
    <source>
        <dbReference type="EMBL" id="WOL08133.1"/>
    </source>
</evidence>
<dbReference type="InterPro" id="IPR001810">
    <property type="entry name" value="F-box_dom"/>
</dbReference>
<dbReference type="AlphaFoldDB" id="A0AAQ3KG15"/>
<evidence type="ECO:0000313" key="3">
    <source>
        <dbReference type="Proteomes" id="UP001327560"/>
    </source>
</evidence>
<dbReference type="Proteomes" id="UP001327560">
    <property type="component" value="Chromosome 5"/>
</dbReference>
<proteinExistence type="predicted"/>
<reference evidence="2 3" key="1">
    <citation type="submission" date="2023-10" db="EMBL/GenBank/DDBJ databases">
        <title>Chromosome-scale genome assembly provides insights into flower coloration mechanisms of Canna indica.</title>
        <authorList>
            <person name="Li C."/>
        </authorList>
    </citation>
    <scope>NUCLEOTIDE SEQUENCE [LARGE SCALE GENOMIC DNA]</scope>
    <source>
        <tissue evidence="2">Flower</tissue>
    </source>
</reference>
<dbReference type="SMART" id="SM00256">
    <property type="entry name" value="FBOX"/>
    <property type="match status" value="1"/>
</dbReference>
<organism evidence="2 3">
    <name type="scientific">Canna indica</name>
    <name type="common">Indian-shot</name>
    <dbReference type="NCBI Taxonomy" id="4628"/>
    <lineage>
        <taxon>Eukaryota</taxon>
        <taxon>Viridiplantae</taxon>
        <taxon>Streptophyta</taxon>
        <taxon>Embryophyta</taxon>
        <taxon>Tracheophyta</taxon>
        <taxon>Spermatophyta</taxon>
        <taxon>Magnoliopsida</taxon>
        <taxon>Liliopsida</taxon>
        <taxon>Zingiberales</taxon>
        <taxon>Cannaceae</taxon>
        <taxon>Canna</taxon>
    </lineage>
</organism>
<dbReference type="PANTHER" id="PTHR46407">
    <property type="entry name" value="OS02G0208700 PROTEIN"/>
    <property type="match status" value="1"/>
</dbReference>
<dbReference type="SMART" id="SM00612">
    <property type="entry name" value="Kelch"/>
    <property type="match status" value="2"/>
</dbReference>
<dbReference type="PANTHER" id="PTHR46407:SF3">
    <property type="entry name" value="OS02G0208700 PROTEIN"/>
    <property type="match status" value="1"/>
</dbReference>
<dbReference type="Gene3D" id="1.20.1280.50">
    <property type="match status" value="1"/>
</dbReference>
<dbReference type="PROSITE" id="PS50181">
    <property type="entry name" value="FBOX"/>
    <property type="match status" value="1"/>
</dbReference>
<dbReference type="GO" id="GO:0080037">
    <property type="term" value="P:negative regulation of cytokinin-activated signaling pathway"/>
    <property type="evidence" value="ECO:0007669"/>
    <property type="project" value="InterPro"/>
</dbReference>
<dbReference type="InterPro" id="IPR006652">
    <property type="entry name" value="Kelch_1"/>
</dbReference>
<name>A0AAQ3KG15_9LILI</name>
<dbReference type="EMBL" id="CP136894">
    <property type="protein sequence ID" value="WOL08133.1"/>
    <property type="molecule type" value="Genomic_DNA"/>
</dbReference>
<dbReference type="InterPro" id="IPR044595">
    <property type="entry name" value="KMD1-4"/>
</dbReference>
<sequence>MEKGQLIPGLPEDVARECLSRVSFEDLSTVRAVCKQWKHSLDSPLFDKIRKSAGAARPVVALAQSEPPPLNSDEEAQRGSTPSPLLYRLSLFEPATGSWSLAPPIPRRFSGLPLFCQLVAIGRKLVVLGGWNSRTWNTSAEVHIYDLVSQTWRHGAPMPGPPRSFFACAAWEERGIVFVAGGHDESKDALRSALAYDMATNAWIHLPDMARHRDECRGVFAGGVFHVLGGYPTEAQAQFTRSAESFDVAAWRWGPVEEEKLEKPVCPRTSVVGKDGRLYMCSPKGQVVVLHEEGDRGDRAWRQIAELPGDVRAALQMVAWEGGMMVLGSGAQRGEQVAHILEMEGKDQKWRKVEIPREFSGHVQAACCVEI</sequence>
<dbReference type="SUPFAM" id="SSF117281">
    <property type="entry name" value="Kelch motif"/>
    <property type="match status" value="1"/>
</dbReference>
<dbReference type="InterPro" id="IPR015915">
    <property type="entry name" value="Kelch-typ_b-propeller"/>
</dbReference>
<accession>A0AAQ3KG15</accession>
<gene>
    <name evidence="2" type="ORF">Cni_G16885</name>
</gene>
<dbReference type="CDD" id="cd22152">
    <property type="entry name" value="F-box_AtAFR-like"/>
    <property type="match status" value="1"/>
</dbReference>